<evidence type="ECO:0000313" key="2">
    <source>
        <dbReference type="Proteomes" id="UP000266723"/>
    </source>
</evidence>
<organism evidence="1 2">
    <name type="scientific">Brassica cretica</name>
    <name type="common">Mustard</name>
    <dbReference type="NCBI Taxonomy" id="69181"/>
    <lineage>
        <taxon>Eukaryota</taxon>
        <taxon>Viridiplantae</taxon>
        <taxon>Streptophyta</taxon>
        <taxon>Embryophyta</taxon>
        <taxon>Tracheophyta</taxon>
        <taxon>Spermatophyta</taxon>
        <taxon>Magnoliopsida</taxon>
        <taxon>eudicotyledons</taxon>
        <taxon>Gunneridae</taxon>
        <taxon>Pentapetalae</taxon>
        <taxon>rosids</taxon>
        <taxon>malvids</taxon>
        <taxon>Brassicales</taxon>
        <taxon>Brassicaceae</taxon>
        <taxon>Brassiceae</taxon>
        <taxon>Brassica</taxon>
    </lineage>
</organism>
<evidence type="ECO:0000313" key="1">
    <source>
        <dbReference type="EMBL" id="KAF3596429.1"/>
    </source>
</evidence>
<gene>
    <name evidence="1" type="ORF">DY000_02021381</name>
</gene>
<dbReference type="Proteomes" id="UP000266723">
    <property type="component" value="Unassembled WGS sequence"/>
</dbReference>
<comment type="caution">
    <text evidence="1">The sequence shown here is derived from an EMBL/GenBank/DDBJ whole genome shotgun (WGS) entry which is preliminary data.</text>
</comment>
<dbReference type="EMBL" id="QGKV02000299">
    <property type="protein sequence ID" value="KAF3596429.1"/>
    <property type="molecule type" value="Genomic_DNA"/>
</dbReference>
<name>A0ABQ7EHG6_BRACR</name>
<reference evidence="1 2" key="1">
    <citation type="journal article" date="2020" name="BMC Genomics">
        <title>Intraspecific diversification of the crop wild relative Brassica cretica Lam. using demographic model selection.</title>
        <authorList>
            <person name="Kioukis A."/>
            <person name="Michalopoulou V.A."/>
            <person name="Briers L."/>
            <person name="Pirintsos S."/>
            <person name="Studholme D.J."/>
            <person name="Pavlidis P."/>
            <person name="Sarris P.F."/>
        </authorList>
    </citation>
    <scope>NUCLEOTIDE SEQUENCE [LARGE SCALE GENOMIC DNA]</scope>
    <source>
        <strain evidence="2">cv. PFS-1207/04</strain>
    </source>
</reference>
<protein>
    <submittedName>
        <fullName evidence="1">Uncharacterized protein</fullName>
    </submittedName>
</protein>
<proteinExistence type="predicted"/>
<sequence>MSRKSGGHLWTLGYIPRPVDYAGTRRPSRNPEVTARICEIGSEPGGVKLSRVRTLGVWRLFSYPGGCVRTRRSSGNPEVFLDHEITFGTRRDSSLDHETRFGTQRPYGNQEVLEIVLYIGPKIVWGTVGFLFRSWACIRAWSSLGNPEYMFSQGLYSAFLGKTTTGTSSDFAFYRSEAGHYRVPMLYSTSAGSH</sequence>
<accession>A0ABQ7EHG6</accession>
<keyword evidence="2" id="KW-1185">Reference proteome</keyword>